<reference evidence="3" key="1">
    <citation type="journal article" date="2008" name="Nat. Genet.">
        <title>The Pristionchus pacificus genome provides a unique perspective on nematode lifestyle and parasitism.</title>
        <authorList>
            <person name="Dieterich C."/>
            <person name="Clifton S.W."/>
            <person name="Schuster L.N."/>
            <person name="Chinwalla A."/>
            <person name="Delehaunty K."/>
            <person name="Dinkelacker I."/>
            <person name="Fulton L."/>
            <person name="Fulton R."/>
            <person name="Godfrey J."/>
            <person name="Minx P."/>
            <person name="Mitreva M."/>
            <person name="Roeseler W."/>
            <person name="Tian H."/>
            <person name="Witte H."/>
            <person name="Yang S.P."/>
            <person name="Wilson R.K."/>
            <person name="Sommer R.J."/>
        </authorList>
    </citation>
    <scope>NUCLEOTIDE SEQUENCE [LARGE SCALE GENOMIC DNA]</scope>
    <source>
        <strain evidence="3">PS312</strain>
    </source>
</reference>
<dbReference type="EnsemblMetazoa" id="PPA46076.1">
    <property type="protein sequence ID" value="PPA46076.1"/>
    <property type="gene ID" value="WBGene00284445"/>
</dbReference>
<accession>A0A8R1V1S0</accession>
<organism evidence="2 3">
    <name type="scientific">Pristionchus pacificus</name>
    <name type="common">Parasitic nematode worm</name>
    <dbReference type="NCBI Taxonomy" id="54126"/>
    <lineage>
        <taxon>Eukaryota</taxon>
        <taxon>Metazoa</taxon>
        <taxon>Ecdysozoa</taxon>
        <taxon>Nematoda</taxon>
        <taxon>Chromadorea</taxon>
        <taxon>Rhabditida</taxon>
        <taxon>Rhabditina</taxon>
        <taxon>Diplogasteromorpha</taxon>
        <taxon>Diplogasteroidea</taxon>
        <taxon>Neodiplogasteridae</taxon>
        <taxon>Pristionchus</taxon>
    </lineage>
</organism>
<dbReference type="Proteomes" id="UP000005239">
    <property type="component" value="Unassembled WGS sequence"/>
</dbReference>
<reference evidence="2" key="2">
    <citation type="submission" date="2022-06" db="UniProtKB">
        <authorList>
            <consortium name="EnsemblMetazoa"/>
        </authorList>
    </citation>
    <scope>IDENTIFICATION</scope>
    <source>
        <strain evidence="2">PS312</strain>
    </source>
</reference>
<feature type="region of interest" description="Disordered" evidence="1">
    <location>
        <begin position="53"/>
        <end position="74"/>
    </location>
</feature>
<protein>
    <submittedName>
        <fullName evidence="2">Uncharacterized protein</fullName>
    </submittedName>
</protein>
<name>A0A2A6BX71_PRIPA</name>
<evidence type="ECO:0000313" key="2">
    <source>
        <dbReference type="EnsemblMetazoa" id="PPA46076.1"/>
    </source>
</evidence>
<accession>A0A2A6BX71</accession>
<evidence type="ECO:0000256" key="1">
    <source>
        <dbReference type="SAM" id="MobiDB-lite"/>
    </source>
</evidence>
<gene>
    <name evidence="2" type="primary">WBGene00284445</name>
</gene>
<evidence type="ECO:0000313" key="3">
    <source>
        <dbReference type="Proteomes" id="UP000005239"/>
    </source>
</evidence>
<feature type="compositionally biased region" description="Polar residues" evidence="1">
    <location>
        <begin position="57"/>
        <end position="74"/>
    </location>
</feature>
<proteinExistence type="predicted"/>
<keyword evidence="3" id="KW-1185">Reference proteome</keyword>
<dbReference type="AlphaFoldDB" id="A0A2A6BX71"/>
<sequence>MDTVPSKAPRLTAGAHEIAFTPCKKYIFSRGLRHAQQIMLDCWVDSYIAKDEVKPPTTDQENSSRLSGSRATAS</sequence>